<sequence>MTNDANSTNTPSAPTRKRIVVATGNAGKVREIEEALSDLNWQLDGMGALPMPEETGVTYEENAAMKACAAAITMGRTALADDSGLEVEALGGEPGVYSARYGNRPTDLDRNMYLLERLRGKANRRAKFVSVVILAYPDGHLESYRGEVPGVILEGPRGEGGFGYDPLFVPDGETRTLAEMSVAEKRAISHRGRALAALMEAHRGGEPEREVTRLE</sequence>
<dbReference type="InterPro" id="IPR029001">
    <property type="entry name" value="ITPase-like_fam"/>
</dbReference>
<feature type="binding site" evidence="7">
    <location>
        <begin position="162"/>
        <end position="165"/>
    </location>
    <ligand>
        <name>substrate</name>
    </ligand>
</feature>
<feature type="binding site" evidence="7">
    <location>
        <begin position="23"/>
        <end position="28"/>
    </location>
    <ligand>
        <name>substrate</name>
    </ligand>
</feature>
<dbReference type="HAMAP" id="MF_01405">
    <property type="entry name" value="Non_canon_purine_NTPase"/>
    <property type="match status" value="1"/>
</dbReference>
<proteinExistence type="inferred from homology"/>
<accession>A0ABV6B5P7</accession>
<feature type="active site" description="Proton acceptor" evidence="7">
    <location>
        <position position="82"/>
    </location>
</feature>
<comment type="cofactor">
    <cofactor evidence="7">
        <name>Mg(2+)</name>
        <dbReference type="ChEBI" id="CHEBI:18420"/>
    </cofactor>
    <text evidence="7">Binds 1 Mg(2+) ion per subunit.</text>
</comment>
<dbReference type="PANTHER" id="PTHR11067:SF9">
    <property type="entry name" value="INOSINE TRIPHOSPHATE PYROPHOSPHATASE"/>
    <property type="match status" value="1"/>
</dbReference>
<dbReference type="RefSeq" id="WP_380016728.1">
    <property type="nucleotide sequence ID" value="NZ_JBHLYR010000080.1"/>
</dbReference>
<dbReference type="GO" id="GO:0036220">
    <property type="term" value="F:ITP diphosphatase activity"/>
    <property type="evidence" value="ECO:0007669"/>
    <property type="project" value="UniProtKB-EC"/>
</dbReference>
<evidence type="ECO:0000256" key="2">
    <source>
        <dbReference type="ARBA" id="ARBA00022723"/>
    </source>
</evidence>
<feature type="binding site" evidence="7">
    <location>
        <position position="185"/>
    </location>
    <ligand>
        <name>substrate</name>
    </ligand>
</feature>
<reference evidence="9 10" key="1">
    <citation type="submission" date="2024-09" db="EMBL/GenBank/DDBJ databases">
        <authorList>
            <person name="Sun Q."/>
            <person name="Mori K."/>
        </authorList>
    </citation>
    <scope>NUCLEOTIDE SEQUENCE [LARGE SCALE GENOMIC DNA]</scope>
    <source>
        <strain evidence="9 10">JCM 13503</strain>
    </source>
</reference>
<dbReference type="SUPFAM" id="SSF52972">
    <property type="entry name" value="ITPase-like"/>
    <property type="match status" value="1"/>
</dbReference>
<dbReference type="CDD" id="cd00515">
    <property type="entry name" value="HAM1"/>
    <property type="match status" value="1"/>
</dbReference>
<feature type="binding site" evidence="7">
    <location>
        <position position="53"/>
    </location>
    <ligand>
        <name>Mg(2+)</name>
        <dbReference type="ChEBI" id="CHEBI:18420"/>
    </ligand>
</feature>
<dbReference type="InterPro" id="IPR002637">
    <property type="entry name" value="RdgB/HAM1"/>
</dbReference>
<evidence type="ECO:0000256" key="4">
    <source>
        <dbReference type="ARBA" id="ARBA00022801"/>
    </source>
</evidence>
<dbReference type="PANTHER" id="PTHR11067">
    <property type="entry name" value="INOSINE TRIPHOSPHATE PYROPHOSPHATASE/HAM1 PROTEIN"/>
    <property type="match status" value="1"/>
</dbReference>
<dbReference type="InterPro" id="IPR020922">
    <property type="entry name" value="dITP/XTP_pyrophosphatase"/>
</dbReference>
<keyword evidence="3 7" id="KW-0547">Nucleotide-binding</keyword>
<keyword evidence="5 7" id="KW-0460">Magnesium</keyword>
<protein>
    <recommendedName>
        <fullName evidence="7">dITP/XTP pyrophosphatase</fullName>
        <ecNumber evidence="7">3.6.1.66</ecNumber>
    </recommendedName>
    <alternativeName>
        <fullName evidence="7">Non-canonical purine NTP pyrophosphatase</fullName>
    </alternativeName>
    <alternativeName>
        <fullName evidence="7">Non-standard purine NTP pyrophosphatase</fullName>
    </alternativeName>
    <alternativeName>
        <fullName evidence="7">Nucleoside-triphosphate diphosphatase</fullName>
    </alternativeName>
    <alternativeName>
        <fullName evidence="7">Nucleoside-triphosphate pyrophosphatase</fullName>
        <shortName evidence="7">NTPase</shortName>
    </alternativeName>
</protein>
<evidence type="ECO:0000256" key="5">
    <source>
        <dbReference type="ARBA" id="ARBA00022842"/>
    </source>
</evidence>
<comment type="caution">
    <text evidence="9">The sequence shown here is derived from an EMBL/GenBank/DDBJ whole genome shotgun (WGS) entry which is preliminary data.</text>
</comment>
<dbReference type="Gene3D" id="3.90.950.10">
    <property type="match status" value="1"/>
</dbReference>
<comment type="similarity">
    <text evidence="1 7 8">Belongs to the HAM1 NTPase family.</text>
</comment>
<gene>
    <name evidence="9" type="primary">rdgB</name>
    <name evidence="9" type="ORF">ACFFLM_24355</name>
</gene>
<dbReference type="Pfam" id="PF01725">
    <property type="entry name" value="Ham1p_like"/>
    <property type="match status" value="1"/>
</dbReference>
<dbReference type="NCBIfam" id="TIGR00042">
    <property type="entry name" value="RdgB/HAM1 family non-canonical purine NTP pyrophosphatase"/>
    <property type="match status" value="1"/>
</dbReference>
<keyword evidence="2 7" id="KW-0479">Metal-binding</keyword>
<evidence type="ECO:0000256" key="3">
    <source>
        <dbReference type="ARBA" id="ARBA00022741"/>
    </source>
</evidence>
<dbReference type="EC" id="3.6.1.66" evidence="7"/>
<comment type="function">
    <text evidence="7">Pyrophosphatase that catalyzes the hydrolysis of nucleoside triphosphates to their monophosphate derivatives, with a high preference for the non-canonical purine nucleotides XTP (xanthosine triphosphate), dITP (deoxyinosine triphosphate) and ITP. Seems to function as a house-cleaning enzyme that removes non-canonical purine nucleotides from the nucleotide pool, thus preventing their incorporation into DNA/RNA and avoiding chromosomal lesions.</text>
</comment>
<keyword evidence="4 7" id="KW-0378">Hydrolase</keyword>
<comment type="catalytic activity">
    <reaction evidence="7">
        <text>XTP + H2O = XMP + diphosphate + H(+)</text>
        <dbReference type="Rhea" id="RHEA:28610"/>
        <dbReference type="ChEBI" id="CHEBI:15377"/>
        <dbReference type="ChEBI" id="CHEBI:15378"/>
        <dbReference type="ChEBI" id="CHEBI:33019"/>
        <dbReference type="ChEBI" id="CHEBI:57464"/>
        <dbReference type="ChEBI" id="CHEBI:61314"/>
        <dbReference type="EC" id="3.6.1.66"/>
    </reaction>
</comment>
<feature type="binding site" evidence="7">
    <location>
        <position position="82"/>
    </location>
    <ligand>
        <name>Mg(2+)</name>
        <dbReference type="ChEBI" id="CHEBI:18420"/>
    </ligand>
</feature>
<organism evidence="9 10">
    <name type="scientific">Deinococcus oregonensis</name>
    <dbReference type="NCBI Taxonomy" id="1805970"/>
    <lineage>
        <taxon>Bacteria</taxon>
        <taxon>Thermotogati</taxon>
        <taxon>Deinococcota</taxon>
        <taxon>Deinococci</taxon>
        <taxon>Deinococcales</taxon>
        <taxon>Deinococcaceae</taxon>
        <taxon>Deinococcus</taxon>
    </lineage>
</organism>
<evidence type="ECO:0000256" key="1">
    <source>
        <dbReference type="ARBA" id="ARBA00008023"/>
    </source>
</evidence>
<keyword evidence="10" id="KW-1185">Reference proteome</keyword>
<evidence type="ECO:0000313" key="10">
    <source>
        <dbReference type="Proteomes" id="UP001589733"/>
    </source>
</evidence>
<feature type="binding site" evidence="7">
    <location>
        <position position="83"/>
    </location>
    <ligand>
        <name>substrate</name>
    </ligand>
</feature>
<feature type="binding site" evidence="7">
    <location>
        <begin position="190"/>
        <end position="191"/>
    </location>
    <ligand>
        <name>substrate</name>
    </ligand>
</feature>
<name>A0ABV6B5P7_9DEIO</name>
<comment type="catalytic activity">
    <reaction evidence="7">
        <text>dITP + H2O = dIMP + diphosphate + H(+)</text>
        <dbReference type="Rhea" id="RHEA:28342"/>
        <dbReference type="ChEBI" id="CHEBI:15377"/>
        <dbReference type="ChEBI" id="CHEBI:15378"/>
        <dbReference type="ChEBI" id="CHEBI:33019"/>
        <dbReference type="ChEBI" id="CHEBI:61194"/>
        <dbReference type="ChEBI" id="CHEBI:61382"/>
        <dbReference type="EC" id="3.6.1.66"/>
    </reaction>
</comment>
<keyword evidence="6 7" id="KW-0546">Nucleotide metabolism</keyword>
<evidence type="ECO:0000256" key="7">
    <source>
        <dbReference type="HAMAP-Rule" id="MF_01405"/>
    </source>
</evidence>
<dbReference type="EMBL" id="JBHLYR010000080">
    <property type="protein sequence ID" value="MFB9995087.1"/>
    <property type="molecule type" value="Genomic_DNA"/>
</dbReference>
<evidence type="ECO:0000256" key="8">
    <source>
        <dbReference type="RuleBase" id="RU003781"/>
    </source>
</evidence>
<comment type="subunit">
    <text evidence="7">Homodimer.</text>
</comment>
<evidence type="ECO:0000313" key="9">
    <source>
        <dbReference type="EMBL" id="MFB9995087.1"/>
    </source>
</evidence>
<evidence type="ECO:0000256" key="6">
    <source>
        <dbReference type="ARBA" id="ARBA00023080"/>
    </source>
</evidence>
<dbReference type="Proteomes" id="UP001589733">
    <property type="component" value="Unassembled WGS sequence"/>
</dbReference>
<comment type="catalytic activity">
    <reaction evidence="7">
        <text>ITP + H2O = IMP + diphosphate + H(+)</text>
        <dbReference type="Rhea" id="RHEA:29399"/>
        <dbReference type="ChEBI" id="CHEBI:15377"/>
        <dbReference type="ChEBI" id="CHEBI:15378"/>
        <dbReference type="ChEBI" id="CHEBI:33019"/>
        <dbReference type="ChEBI" id="CHEBI:58053"/>
        <dbReference type="ChEBI" id="CHEBI:61402"/>
        <dbReference type="EC" id="3.6.1.66"/>
    </reaction>
</comment>